<dbReference type="EMBL" id="JAWXYG010000001">
    <property type="protein sequence ID" value="KAK4283653.1"/>
    <property type="molecule type" value="Genomic_DNA"/>
</dbReference>
<evidence type="ECO:0000256" key="1">
    <source>
        <dbReference type="SAM" id="MobiDB-lite"/>
    </source>
</evidence>
<evidence type="ECO:0000313" key="3">
    <source>
        <dbReference type="Proteomes" id="UP001293593"/>
    </source>
</evidence>
<feature type="region of interest" description="Disordered" evidence="1">
    <location>
        <begin position="136"/>
        <end position="159"/>
    </location>
</feature>
<gene>
    <name evidence="2" type="ORF">QN277_000581</name>
</gene>
<name>A0AAE1TFX7_9FABA</name>
<sequence length="159" mass="17837">MTQEVVVQLLHYQTTTDLWNGVRDLTCASTKARVMVIKSELHNTQKNELKMEDYLNKMKNLSDELALAGSPVAIDDLILNTLNGLDTEYNLIIVKLIDQLDLTWVEAQAALLSFETRLNQLNHFSTLSIQPSINAAATNRHENTSREPHYNRGGGRSGS</sequence>
<comment type="caution">
    <text evidence="2">The sequence shown here is derived from an EMBL/GenBank/DDBJ whole genome shotgun (WGS) entry which is preliminary data.</text>
</comment>
<feature type="compositionally biased region" description="Basic and acidic residues" evidence="1">
    <location>
        <begin position="139"/>
        <end position="150"/>
    </location>
</feature>
<dbReference type="PANTHER" id="PTHR47481">
    <property type="match status" value="1"/>
</dbReference>
<proteinExistence type="predicted"/>
<dbReference type="Proteomes" id="UP001293593">
    <property type="component" value="Unassembled WGS sequence"/>
</dbReference>
<dbReference type="Pfam" id="PF14223">
    <property type="entry name" value="Retrotran_gag_2"/>
    <property type="match status" value="1"/>
</dbReference>
<evidence type="ECO:0000313" key="2">
    <source>
        <dbReference type="EMBL" id="KAK4283653.1"/>
    </source>
</evidence>
<protein>
    <submittedName>
        <fullName evidence="2">Uncharacterized protein</fullName>
    </submittedName>
</protein>
<organism evidence="2 3">
    <name type="scientific">Acacia crassicarpa</name>
    <name type="common">northern wattle</name>
    <dbReference type="NCBI Taxonomy" id="499986"/>
    <lineage>
        <taxon>Eukaryota</taxon>
        <taxon>Viridiplantae</taxon>
        <taxon>Streptophyta</taxon>
        <taxon>Embryophyta</taxon>
        <taxon>Tracheophyta</taxon>
        <taxon>Spermatophyta</taxon>
        <taxon>Magnoliopsida</taxon>
        <taxon>eudicotyledons</taxon>
        <taxon>Gunneridae</taxon>
        <taxon>Pentapetalae</taxon>
        <taxon>rosids</taxon>
        <taxon>fabids</taxon>
        <taxon>Fabales</taxon>
        <taxon>Fabaceae</taxon>
        <taxon>Caesalpinioideae</taxon>
        <taxon>mimosoid clade</taxon>
        <taxon>Acacieae</taxon>
        <taxon>Acacia</taxon>
    </lineage>
</organism>
<accession>A0AAE1TFX7</accession>
<keyword evidence="3" id="KW-1185">Reference proteome</keyword>
<reference evidence="2" key="1">
    <citation type="submission" date="2023-10" db="EMBL/GenBank/DDBJ databases">
        <title>Chromosome-level genome of the transformable northern wattle, Acacia crassicarpa.</title>
        <authorList>
            <person name="Massaro I."/>
            <person name="Sinha N.R."/>
            <person name="Poethig S."/>
            <person name="Leichty A.R."/>
        </authorList>
    </citation>
    <scope>NUCLEOTIDE SEQUENCE</scope>
    <source>
        <strain evidence="2">Acra3RX</strain>
        <tissue evidence="2">Leaf</tissue>
    </source>
</reference>
<dbReference type="AlphaFoldDB" id="A0AAE1TFX7"/>
<dbReference type="PANTHER" id="PTHR47481:SF34">
    <property type="entry name" value="CCHC-TYPE DOMAIN-CONTAINING PROTEIN"/>
    <property type="match status" value="1"/>
</dbReference>